<protein>
    <recommendedName>
        <fullName evidence="4">OTU domain-containing protein</fullName>
    </recommendedName>
</protein>
<gene>
    <name evidence="2" type="ORF">CEUTPL_LOCUS12858</name>
</gene>
<evidence type="ECO:0000256" key="1">
    <source>
        <dbReference type="SAM" id="MobiDB-lite"/>
    </source>
</evidence>
<feature type="compositionally biased region" description="Polar residues" evidence="1">
    <location>
        <begin position="203"/>
        <end position="214"/>
    </location>
</feature>
<evidence type="ECO:0008006" key="4">
    <source>
        <dbReference type="Google" id="ProtNLM"/>
    </source>
</evidence>
<dbReference type="CDD" id="cd22744">
    <property type="entry name" value="OTU"/>
    <property type="match status" value="1"/>
</dbReference>
<evidence type="ECO:0000313" key="3">
    <source>
        <dbReference type="Proteomes" id="UP001152799"/>
    </source>
</evidence>
<feature type="region of interest" description="Disordered" evidence="1">
    <location>
        <begin position="171"/>
        <end position="214"/>
    </location>
</feature>
<dbReference type="OrthoDB" id="5371837at2759"/>
<evidence type="ECO:0000313" key="2">
    <source>
        <dbReference type="EMBL" id="CAG9772446.1"/>
    </source>
</evidence>
<sequence length="278" mass="31454">MKSFDLRCHPLENKAIKEDILCLLSWNVNDCLVDLEKELAIITEQGLEGEEARYAMKIQNKGKANCDGRDMEASTLRNRRDVLLTVDVDAASGATPLNGTTRKVMNEDNEICSKPNQKIYFTRENIIGDGSCLFRAIIHLLIIKDHLAGHFELLKPVTAKNEIDVETVDSLRGHELEENNEEKGEASKMIQCQENESEDPDSVLNTKENGSSEVNETNIESTMVVGSVSEIQRNDFVLLNTQEMLNKALQENLTLKLPQKLEEYPENRPKLPRLRCNK</sequence>
<organism evidence="2 3">
    <name type="scientific">Ceutorhynchus assimilis</name>
    <name type="common">cabbage seed weevil</name>
    <dbReference type="NCBI Taxonomy" id="467358"/>
    <lineage>
        <taxon>Eukaryota</taxon>
        <taxon>Metazoa</taxon>
        <taxon>Ecdysozoa</taxon>
        <taxon>Arthropoda</taxon>
        <taxon>Hexapoda</taxon>
        <taxon>Insecta</taxon>
        <taxon>Pterygota</taxon>
        <taxon>Neoptera</taxon>
        <taxon>Endopterygota</taxon>
        <taxon>Coleoptera</taxon>
        <taxon>Polyphaga</taxon>
        <taxon>Cucujiformia</taxon>
        <taxon>Curculionidae</taxon>
        <taxon>Ceutorhynchinae</taxon>
        <taxon>Ceutorhynchus</taxon>
    </lineage>
</organism>
<name>A0A9N9N1V3_9CUCU</name>
<accession>A0A9N9N1V3</accession>
<dbReference type="Gene3D" id="3.90.70.80">
    <property type="match status" value="1"/>
</dbReference>
<reference evidence="2" key="1">
    <citation type="submission" date="2022-01" db="EMBL/GenBank/DDBJ databases">
        <authorList>
            <person name="King R."/>
        </authorList>
    </citation>
    <scope>NUCLEOTIDE SEQUENCE</scope>
</reference>
<feature type="compositionally biased region" description="Basic and acidic residues" evidence="1">
    <location>
        <begin position="171"/>
        <end position="186"/>
    </location>
</feature>
<dbReference type="AlphaFoldDB" id="A0A9N9N1V3"/>
<proteinExistence type="predicted"/>
<keyword evidence="3" id="KW-1185">Reference proteome</keyword>
<dbReference type="Proteomes" id="UP001152799">
    <property type="component" value="Chromosome 8"/>
</dbReference>
<dbReference type="EMBL" id="OU892284">
    <property type="protein sequence ID" value="CAG9772446.1"/>
    <property type="molecule type" value="Genomic_DNA"/>
</dbReference>